<dbReference type="AlphaFoldDB" id="A0A0V0R1P4"/>
<accession>A0A0V0R1P4</accession>
<dbReference type="Gene3D" id="3.40.960.10">
    <property type="entry name" value="VSR Endonuclease"/>
    <property type="match status" value="1"/>
</dbReference>
<name>A0A0V0R1P4_PSEPJ</name>
<proteinExistence type="predicted"/>
<protein>
    <recommendedName>
        <fullName evidence="1">RAP domain-containing protein</fullName>
    </recommendedName>
</protein>
<gene>
    <name evidence="2" type="ORF">PPERSA_08610</name>
</gene>
<dbReference type="Pfam" id="PF08373">
    <property type="entry name" value="RAP"/>
    <property type="match status" value="1"/>
</dbReference>
<dbReference type="InterPro" id="IPR013584">
    <property type="entry name" value="RAP"/>
</dbReference>
<comment type="caution">
    <text evidence="2">The sequence shown here is derived from an EMBL/GenBank/DDBJ whole genome shotgun (WGS) entry which is preliminary data.</text>
</comment>
<organism evidence="2 3">
    <name type="scientific">Pseudocohnilembus persalinus</name>
    <name type="common">Ciliate</name>
    <dbReference type="NCBI Taxonomy" id="266149"/>
    <lineage>
        <taxon>Eukaryota</taxon>
        <taxon>Sar</taxon>
        <taxon>Alveolata</taxon>
        <taxon>Ciliophora</taxon>
        <taxon>Intramacronucleata</taxon>
        <taxon>Oligohymenophorea</taxon>
        <taxon>Scuticociliatia</taxon>
        <taxon>Philasterida</taxon>
        <taxon>Pseudocohnilembidae</taxon>
        <taxon>Pseudocohnilembus</taxon>
    </lineage>
</organism>
<dbReference type="Proteomes" id="UP000054937">
    <property type="component" value="Unassembled WGS sequence"/>
</dbReference>
<evidence type="ECO:0000313" key="3">
    <source>
        <dbReference type="Proteomes" id="UP000054937"/>
    </source>
</evidence>
<feature type="domain" description="RAP" evidence="1">
    <location>
        <begin position="245"/>
        <end position="302"/>
    </location>
</feature>
<dbReference type="PROSITE" id="PS51286">
    <property type="entry name" value="RAP"/>
    <property type="match status" value="1"/>
</dbReference>
<dbReference type="InParanoid" id="A0A0V0R1P4"/>
<sequence>MQKNQIEEKIQQLNQLKALDFQDYSALLIILENFNYQLKQDILLYYFQQNLHQLYSLPVNQQVQTFYQISNISENKFAKNELDFEEIGEKILKNIKDQAEQQIENTIILAKALFFHSIVLQDTFKILFDYLKQQDKSMTRINFMNFSQIYLVLNQIKILHPDYYQQILRENQITSQKIIQQLEKIFFDNRKIQNQQKPKTRIISKQEQEFHFFLKNQLDFKNLSLLQQYSINIYVVDFFIQEKNTVIEIYGNQHYRDQIDLDQKTLKRNKILEKLGYQVLYVPTYQWNKLNSNHLKQQFVANLLSKIK</sequence>
<reference evidence="2 3" key="1">
    <citation type="journal article" date="2015" name="Sci. Rep.">
        <title>Genome of the facultative scuticociliatosis pathogen Pseudocohnilembus persalinus provides insight into its virulence through horizontal gene transfer.</title>
        <authorList>
            <person name="Xiong J."/>
            <person name="Wang G."/>
            <person name="Cheng J."/>
            <person name="Tian M."/>
            <person name="Pan X."/>
            <person name="Warren A."/>
            <person name="Jiang C."/>
            <person name="Yuan D."/>
            <person name="Miao W."/>
        </authorList>
    </citation>
    <scope>NUCLEOTIDE SEQUENCE [LARGE SCALE GENOMIC DNA]</scope>
    <source>
        <strain evidence="2">36N120E</strain>
    </source>
</reference>
<dbReference type="EMBL" id="LDAU01000064">
    <property type="protein sequence ID" value="KRX08411.1"/>
    <property type="molecule type" value="Genomic_DNA"/>
</dbReference>
<evidence type="ECO:0000313" key="2">
    <source>
        <dbReference type="EMBL" id="KRX08411.1"/>
    </source>
</evidence>
<keyword evidence="3" id="KW-1185">Reference proteome</keyword>
<evidence type="ECO:0000259" key="1">
    <source>
        <dbReference type="PROSITE" id="PS51286"/>
    </source>
</evidence>